<dbReference type="InterPro" id="IPR003462">
    <property type="entry name" value="ODC_Mu_crystall"/>
</dbReference>
<comment type="caution">
    <text evidence="1">The sequence shown here is derived from an EMBL/GenBank/DDBJ whole genome shotgun (WGS) entry which is preliminary data.</text>
</comment>
<gene>
    <name evidence="1" type="ORF">CRX47_15390</name>
</gene>
<evidence type="ECO:0000313" key="2">
    <source>
        <dbReference type="Proteomes" id="UP000223854"/>
    </source>
</evidence>
<dbReference type="GeneID" id="92940474"/>
<sequence length="50" mass="5152">MGIGLLAEVSTGFPLPLSALTLTTALRTAANSVMGSKYLARPDSSYYSTG</sequence>
<dbReference type="InterPro" id="IPR036291">
    <property type="entry name" value="NAD(P)-bd_dom_sf"/>
</dbReference>
<dbReference type="SUPFAM" id="SSF51735">
    <property type="entry name" value="NAD(P)-binding Rossmann-fold domains"/>
    <property type="match status" value="1"/>
</dbReference>
<protein>
    <submittedName>
        <fullName evidence="1">Uncharacterized protein</fullName>
    </submittedName>
</protein>
<dbReference type="EMBL" id="PDLH01000007">
    <property type="protein sequence ID" value="PHH01160.1"/>
    <property type="molecule type" value="Genomic_DNA"/>
</dbReference>
<accession>A0ABX4K8B7</accession>
<reference evidence="1 2" key="1">
    <citation type="submission" date="2017-09" db="EMBL/GenBank/DDBJ databases">
        <title>FDA dAtabase for Regulatory Grade micrObial Sequences (FDA-ARGOS): Supporting development and validation of Infectious Disease Dx tests.</title>
        <authorList>
            <person name="Kerrigan L."/>
            <person name="Long C."/>
            <person name="Tallon L.J."/>
            <person name="Sadzewicz L."/>
            <person name="Ott S."/>
            <person name="Zhao X."/>
            <person name="Nagaraj S."/>
            <person name="Vavikolanu K."/>
            <person name="Aluvathingal J."/>
            <person name="Nadendla S."/>
            <person name="Sichtig H."/>
        </authorList>
    </citation>
    <scope>NUCLEOTIDE SEQUENCE [LARGE SCALE GENOMIC DNA]</scope>
    <source>
        <strain evidence="1 2">FDAARGOS_423</strain>
    </source>
</reference>
<dbReference type="RefSeq" id="WP_077272584.1">
    <property type="nucleotide sequence ID" value="NZ_CBCRVC010000002.1"/>
</dbReference>
<name>A0ABX4K8B7_CLOSG</name>
<dbReference type="Gene3D" id="3.30.1780.10">
    <property type="entry name" value="ornithine cyclodeaminase, domain 1"/>
    <property type="match status" value="1"/>
</dbReference>
<keyword evidence="2" id="KW-1185">Reference proteome</keyword>
<dbReference type="InterPro" id="IPR023401">
    <property type="entry name" value="ODC_N"/>
</dbReference>
<dbReference type="Proteomes" id="UP000223854">
    <property type="component" value="Unassembled WGS sequence"/>
</dbReference>
<dbReference type="Pfam" id="PF02423">
    <property type="entry name" value="OCD_Mu_crystall"/>
    <property type="match status" value="1"/>
</dbReference>
<proteinExistence type="predicted"/>
<organism evidence="1 2">
    <name type="scientific">Clostridium sporogenes</name>
    <dbReference type="NCBI Taxonomy" id="1509"/>
    <lineage>
        <taxon>Bacteria</taxon>
        <taxon>Bacillati</taxon>
        <taxon>Bacillota</taxon>
        <taxon>Clostridia</taxon>
        <taxon>Eubacteriales</taxon>
        <taxon>Clostridiaceae</taxon>
        <taxon>Clostridium</taxon>
    </lineage>
</organism>
<evidence type="ECO:0000313" key="1">
    <source>
        <dbReference type="EMBL" id="PHH01160.1"/>
    </source>
</evidence>